<dbReference type="InterPro" id="IPR011761">
    <property type="entry name" value="ATP-grasp"/>
</dbReference>
<dbReference type="RefSeq" id="WP_069809106.1">
    <property type="nucleotide sequence ID" value="NZ_CP017305.1"/>
</dbReference>
<dbReference type="PROSITE" id="PS00844">
    <property type="entry name" value="DALA_DALA_LIGASE_2"/>
    <property type="match status" value="1"/>
</dbReference>
<dbReference type="PANTHER" id="PTHR23132">
    <property type="entry name" value="D-ALANINE--D-ALANINE LIGASE"/>
    <property type="match status" value="1"/>
</dbReference>
<evidence type="ECO:0000256" key="13">
    <source>
        <dbReference type="ARBA" id="ARBA00022984"/>
    </source>
</evidence>
<keyword evidence="6 18" id="KW-0963">Cytoplasm</keyword>
<dbReference type="KEGG" id="clz:BIU88_04045"/>
<protein>
    <recommendedName>
        <fullName evidence="18">D-alanine--D-alanine ligase</fullName>
        <ecNumber evidence="18">6.3.2.4</ecNumber>
    </recommendedName>
    <alternativeName>
        <fullName evidence="18">D-Ala-D-Ala ligase</fullName>
    </alternativeName>
    <alternativeName>
        <fullName evidence="18">D-alanylalanine synthetase</fullName>
    </alternativeName>
</protein>
<feature type="active site" evidence="19">
    <location>
        <position position="16"/>
    </location>
</feature>
<comment type="cofactor">
    <cofactor evidence="21">
        <name>Mg(2+)</name>
        <dbReference type="ChEBI" id="CHEBI:18420"/>
    </cofactor>
    <cofactor evidence="21">
        <name>Mn(2+)</name>
        <dbReference type="ChEBI" id="CHEBI:29035"/>
    </cofactor>
    <text evidence="21">Binds 2 magnesium or manganese ions per subunit.</text>
</comment>
<evidence type="ECO:0000256" key="1">
    <source>
        <dbReference type="ARBA" id="ARBA00001936"/>
    </source>
</evidence>
<feature type="binding site" evidence="21">
    <location>
        <position position="321"/>
    </location>
    <ligand>
        <name>Mg(2+)</name>
        <dbReference type="ChEBI" id="CHEBI:18420"/>
        <label>2</label>
    </ligand>
</feature>
<feature type="binding site" evidence="20">
    <location>
        <begin position="195"/>
        <end position="196"/>
    </location>
    <ligand>
        <name>ATP</name>
        <dbReference type="ChEBI" id="CHEBI:30616"/>
    </ligand>
</feature>
<dbReference type="EC" id="6.3.2.4" evidence="18"/>
<dbReference type="NCBIfam" id="TIGR01205">
    <property type="entry name" value="D_ala_D_alaTIGR"/>
    <property type="match status" value="1"/>
</dbReference>
<dbReference type="PROSITE" id="PS50975">
    <property type="entry name" value="ATP_GRASP"/>
    <property type="match status" value="1"/>
</dbReference>
<evidence type="ECO:0000256" key="14">
    <source>
        <dbReference type="ARBA" id="ARBA00023211"/>
    </source>
</evidence>
<comment type="pathway">
    <text evidence="4 18">Cell wall biogenesis; peptidoglycan biosynthesis.</text>
</comment>
<keyword evidence="7 18" id="KW-0436">Ligase</keyword>
<dbReference type="GO" id="GO:0008360">
    <property type="term" value="P:regulation of cell shape"/>
    <property type="evidence" value="ECO:0007669"/>
    <property type="project" value="UniProtKB-KW"/>
</dbReference>
<comment type="cofactor">
    <cofactor evidence="1">
        <name>Mn(2+)</name>
        <dbReference type="ChEBI" id="CHEBI:29035"/>
    </cofactor>
</comment>
<feature type="binding site" evidence="20">
    <location>
        <begin position="225"/>
        <end position="232"/>
    </location>
    <ligand>
        <name>ATP</name>
        <dbReference type="ChEBI" id="CHEBI:30616"/>
    </ligand>
</feature>
<keyword evidence="10 22" id="KW-0067">ATP-binding</keyword>
<dbReference type="STRING" id="274537.BIU88_04045"/>
<evidence type="ECO:0000259" key="23">
    <source>
        <dbReference type="PROSITE" id="PS50975"/>
    </source>
</evidence>
<feature type="binding site" evidence="20">
    <location>
        <begin position="187"/>
        <end position="189"/>
    </location>
    <ligand>
        <name>ATP</name>
        <dbReference type="ChEBI" id="CHEBI:30616"/>
    </ligand>
</feature>
<keyword evidence="13 18" id="KW-0573">Peptidoglycan synthesis</keyword>
<dbReference type="FunFam" id="3.30.470.20:FF:000008">
    <property type="entry name" value="D-alanine--D-alanine ligase"/>
    <property type="match status" value="1"/>
</dbReference>
<evidence type="ECO:0000256" key="10">
    <source>
        <dbReference type="ARBA" id="ARBA00022840"/>
    </source>
</evidence>
<evidence type="ECO:0000256" key="19">
    <source>
        <dbReference type="PIRSR" id="PIRSR039102-1"/>
    </source>
</evidence>
<dbReference type="Gene3D" id="3.30.1490.20">
    <property type="entry name" value="ATP-grasp fold, A domain"/>
    <property type="match status" value="1"/>
</dbReference>
<dbReference type="GO" id="GO:0046872">
    <property type="term" value="F:metal ion binding"/>
    <property type="evidence" value="ECO:0007669"/>
    <property type="project" value="UniProtKB-KW"/>
</dbReference>
<name>A0A1D8CWV2_CHLLM</name>
<dbReference type="InterPro" id="IPR005905">
    <property type="entry name" value="D_ala_D_ala"/>
</dbReference>
<dbReference type="NCBIfam" id="NF002528">
    <property type="entry name" value="PRK01966.1-4"/>
    <property type="match status" value="1"/>
</dbReference>
<dbReference type="Pfam" id="PF07478">
    <property type="entry name" value="Dala_Dala_lig_C"/>
    <property type="match status" value="1"/>
</dbReference>
<dbReference type="PANTHER" id="PTHR23132:SF25">
    <property type="entry name" value="D-ALANINE--D-ALANINE LIGASE A"/>
    <property type="match status" value="1"/>
</dbReference>
<comment type="function">
    <text evidence="2 18">Cell wall formation.</text>
</comment>
<feature type="binding site" evidence="20">
    <location>
        <position position="142"/>
    </location>
    <ligand>
        <name>ATP</name>
        <dbReference type="ChEBI" id="CHEBI:30616"/>
    </ligand>
</feature>
<dbReference type="InterPro" id="IPR013815">
    <property type="entry name" value="ATP_grasp_subdomain_1"/>
</dbReference>
<evidence type="ECO:0000256" key="15">
    <source>
        <dbReference type="ARBA" id="ARBA00023316"/>
    </source>
</evidence>
<comment type="catalytic activity">
    <reaction evidence="16 18">
        <text>2 D-alanine + ATP = D-alanyl-D-alanine + ADP + phosphate + H(+)</text>
        <dbReference type="Rhea" id="RHEA:11224"/>
        <dbReference type="ChEBI" id="CHEBI:15378"/>
        <dbReference type="ChEBI" id="CHEBI:30616"/>
        <dbReference type="ChEBI" id="CHEBI:43474"/>
        <dbReference type="ChEBI" id="CHEBI:57416"/>
        <dbReference type="ChEBI" id="CHEBI:57822"/>
        <dbReference type="ChEBI" id="CHEBI:456216"/>
        <dbReference type="EC" id="6.3.2.4"/>
    </reaction>
</comment>
<dbReference type="GO" id="GO:0071555">
    <property type="term" value="P:cell wall organization"/>
    <property type="evidence" value="ECO:0007669"/>
    <property type="project" value="UniProtKB-KW"/>
</dbReference>
<dbReference type="NCBIfam" id="NF002378">
    <property type="entry name" value="PRK01372.1"/>
    <property type="match status" value="1"/>
</dbReference>
<feature type="binding site" evidence="21">
    <location>
        <position position="319"/>
    </location>
    <ligand>
        <name>Mg(2+)</name>
        <dbReference type="ChEBI" id="CHEBI:18420"/>
        <label>1</label>
    </ligand>
</feature>
<comment type="subcellular location">
    <subcellularLocation>
        <location evidence="3 18">Cytoplasm</location>
    </subcellularLocation>
</comment>
<dbReference type="AlphaFoldDB" id="A0A1D8CWV2"/>
<evidence type="ECO:0000256" key="11">
    <source>
        <dbReference type="ARBA" id="ARBA00022842"/>
    </source>
</evidence>
<accession>A0A1D8CWV2</accession>
<keyword evidence="14 21" id="KW-0464">Manganese</keyword>
<evidence type="ECO:0000256" key="21">
    <source>
        <dbReference type="PIRSR" id="PIRSR039102-3"/>
    </source>
</evidence>
<evidence type="ECO:0000256" key="20">
    <source>
        <dbReference type="PIRSR" id="PIRSR039102-2"/>
    </source>
</evidence>
<evidence type="ECO:0000313" key="25">
    <source>
        <dbReference type="Proteomes" id="UP000095185"/>
    </source>
</evidence>
<dbReference type="UniPathway" id="UPA00219"/>
<dbReference type="FunFam" id="3.30.1490.20:FF:000007">
    <property type="entry name" value="D-alanine--D-alanine ligase"/>
    <property type="match status" value="1"/>
</dbReference>
<dbReference type="PROSITE" id="PS00843">
    <property type="entry name" value="DALA_DALA_LIGASE_1"/>
    <property type="match status" value="1"/>
</dbReference>
<dbReference type="Gene3D" id="3.40.50.20">
    <property type="match status" value="1"/>
</dbReference>
<dbReference type="SUPFAM" id="SSF52440">
    <property type="entry name" value="PreATP-grasp domain"/>
    <property type="match status" value="1"/>
</dbReference>
<evidence type="ECO:0000256" key="2">
    <source>
        <dbReference type="ARBA" id="ARBA00003921"/>
    </source>
</evidence>
<dbReference type="InterPro" id="IPR016185">
    <property type="entry name" value="PreATP-grasp_dom_sf"/>
</dbReference>
<evidence type="ECO:0000256" key="6">
    <source>
        <dbReference type="ARBA" id="ARBA00022490"/>
    </source>
</evidence>
<sequence>MSKQTVALIFGGKSAEHEISIISARSIAAEIDRNRYELSPLYIDRDGKWHARECSQAVLDTDIAALLRSGSPESAGARLRELTAAASGERFDFGAFLESTDVAFIALHGSNGEDGKIQGCLDTFGVPYTGCGLTASALAMDKALTKLCAVEAGVAVAESVTVTSRDYAAHPLGIVVEITKRFGWPLFVKPASLGSSVGISKVRNAEELAKALESACQLDSKVLVEAAISGREIEVAVLGNGDAVASAPGEIIPGSDFYSYEDKYIKNEAKLVIPADLPEGVAEEVRKAALTVFKALGCEGMSRVDFFVENGTNRVILNEINTIPGFTDISMYPMMMAASGVGFAELVEKLLLLALEKRSITPKI</sequence>
<dbReference type="GO" id="GO:0005829">
    <property type="term" value="C:cytosol"/>
    <property type="evidence" value="ECO:0007669"/>
    <property type="project" value="TreeGrafter"/>
</dbReference>
<proteinExistence type="inferred from homology"/>
<dbReference type="HAMAP" id="MF_00047">
    <property type="entry name" value="Dala_Dala_lig"/>
    <property type="match status" value="1"/>
</dbReference>
<evidence type="ECO:0000256" key="4">
    <source>
        <dbReference type="ARBA" id="ARBA00004752"/>
    </source>
</evidence>
<dbReference type="Gene3D" id="3.30.470.20">
    <property type="entry name" value="ATP-grasp fold, B domain"/>
    <property type="match status" value="1"/>
</dbReference>
<feature type="domain" description="ATP-grasp" evidence="23">
    <location>
        <begin position="146"/>
        <end position="352"/>
    </location>
</feature>
<evidence type="ECO:0000256" key="22">
    <source>
        <dbReference type="PROSITE-ProRule" id="PRU00409"/>
    </source>
</evidence>
<feature type="binding site" evidence="21">
    <location>
        <position position="305"/>
    </location>
    <ligand>
        <name>Mg(2+)</name>
        <dbReference type="ChEBI" id="CHEBI:18420"/>
        <label>1</label>
    </ligand>
</feature>
<dbReference type="InterPro" id="IPR000291">
    <property type="entry name" value="D-Ala_lig_Van_CS"/>
</dbReference>
<comment type="pathway">
    <text evidence="17">Glycan biosynthesis.</text>
</comment>
<dbReference type="SUPFAM" id="SSF56059">
    <property type="entry name" value="Glutathione synthetase ATP-binding domain-like"/>
    <property type="match status" value="1"/>
</dbReference>
<feature type="active site" evidence="19">
    <location>
        <position position="330"/>
    </location>
</feature>
<evidence type="ECO:0000256" key="7">
    <source>
        <dbReference type="ARBA" id="ARBA00022598"/>
    </source>
</evidence>
<keyword evidence="9 20" id="KW-0547">Nucleotide-binding</keyword>
<dbReference type="Pfam" id="PF01820">
    <property type="entry name" value="Dala_Dala_lig_N"/>
    <property type="match status" value="1"/>
</dbReference>
<organism evidence="24 25">
    <name type="scientific">Chlorobaculum limnaeum</name>
    <dbReference type="NCBI Taxonomy" id="274537"/>
    <lineage>
        <taxon>Bacteria</taxon>
        <taxon>Pseudomonadati</taxon>
        <taxon>Chlorobiota</taxon>
        <taxon>Chlorobiia</taxon>
        <taxon>Chlorobiales</taxon>
        <taxon>Chlorobiaceae</taxon>
        <taxon>Chlorobaculum</taxon>
    </lineage>
</organism>
<dbReference type="GO" id="GO:0008716">
    <property type="term" value="F:D-alanine-D-alanine ligase activity"/>
    <property type="evidence" value="ECO:0007669"/>
    <property type="project" value="UniProtKB-UniRule"/>
</dbReference>
<evidence type="ECO:0000256" key="12">
    <source>
        <dbReference type="ARBA" id="ARBA00022960"/>
    </source>
</evidence>
<dbReference type="Proteomes" id="UP000095185">
    <property type="component" value="Chromosome"/>
</dbReference>
<evidence type="ECO:0000256" key="16">
    <source>
        <dbReference type="ARBA" id="ARBA00047614"/>
    </source>
</evidence>
<evidence type="ECO:0000256" key="17">
    <source>
        <dbReference type="ARBA" id="ARBA00060592"/>
    </source>
</evidence>
<dbReference type="GO" id="GO:0005524">
    <property type="term" value="F:ATP binding"/>
    <property type="evidence" value="ECO:0007669"/>
    <property type="project" value="UniProtKB-UniRule"/>
</dbReference>
<keyword evidence="15 18" id="KW-0961">Cell wall biogenesis/degradation</keyword>
<reference evidence="24" key="1">
    <citation type="submission" date="2016-09" db="EMBL/GenBank/DDBJ databases">
        <title>Genome sequence of Chlorobaculum limnaeum.</title>
        <authorList>
            <person name="Liu Z."/>
            <person name="Tank M."/>
            <person name="Bryant D.A."/>
        </authorList>
    </citation>
    <scope>NUCLEOTIDE SEQUENCE [LARGE SCALE GENOMIC DNA]</scope>
    <source>
        <strain evidence="24">DSM 1677</strain>
    </source>
</reference>
<dbReference type="OrthoDB" id="9813261at2"/>
<dbReference type="EMBL" id="CP017305">
    <property type="protein sequence ID" value="AOS83386.1"/>
    <property type="molecule type" value="Genomic_DNA"/>
</dbReference>
<keyword evidence="8 21" id="KW-0479">Metal-binding</keyword>
<gene>
    <name evidence="18" type="primary">ddl</name>
    <name evidence="24" type="ORF">BIU88_04045</name>
</gene>
<dbReference type="InterPro" id="IPR011127">
    <property type="entry name" value="Dala_Dala_lig_N"/>
</dbReference>
<feature type="binding site" evidence="20">
    <location>
        <begin position="318"/>
        <end position="319"/>
    </location>
    <ligand>
        <name>ATP</name>
        <dbReference type="ChEBI" id="CHEBI:30616"/>
    </ligand>
</feature>
<keyword evidence="25" id="KW-1185">Reference proteome</keyword>
<evidence type="ECO:0000313" key="24">
    <source>
        <dbReference type="EMBL" id="AOS83386.1"/>
    </source>
</evidence>
<keyword evidence="12 18" id="KW-0133">Cell shape</keyword>
<evidence type="ECO:0000256" key="3">
    <source>
        <dbReference type="ARBA" id="ARBA00004496"/>
    </source>
</evidence>
<evidence type="ECO:0000256" key="5">
    <source>
        <dbReference type="ARBA" id="ARBA00010871"/>
    </source>
</evidence>
<dbReference type="PIRSF" id="PIRSF039102">
    <property type="entry name" value="Ddl/VanB"/>
    <property type="match status" value="1"/>
</dbReference>
<feature type="active site" evidence="19">
    <location>
        <position position="195"/>
    </location>
</feature>
<evidence type="ECO:0000256" key="18">
    <source>
        <dbReference type="HAMAP-Rule" id="MF_00047"/>
    </source>
</evidence>
<dbReference type="GO" id="GO:0009252">
    <property type="term" value="P:peptidoglycan biosynthetic process"/>
    <property type="evidence" value="ECO:0007669"/>
    <property type="project" value="UniProtKB-UniRule"/>
</dbReference>
<comment type="similarity">
    <text evidence="5 18">Belongs to the D-alanine--D-alanine ligase family.</text>
</comment>
<evidence type="ECO:0000256" key="8">
    <source>
        <dbReference type="ARBA" id="ARBA00022723"/>
    </source>
</evidence>
<dbReference type="InterPro" id="IPR011095">
    <property type="entry name" value="Dala_Dala_lig_C"/>
</dbReference>
<feature type="binding site" evidence="21">
    <location>
        <position position="319"/>
    </location>
    <ligand>
        <name>Mg(2+)</name>
        <dbReference type="ChEBI" id="CHEBI:18420"/>
        <label>2</label>
    </ligand>
</feature>
<keyword evidence="11 21" id="KW-0460">Magnesium</keyword>
<evidence type="ECO:0000256" key="9">
    <source>
        <dbReference type="ARBA" id="ARBA00022741"/>
    </source>
</evidence>